<dbReference type="AlphaFoldDB" id="A0A2P8GD91"/>
<organism evidence="1 2">
    <name type="scientific">Chitinophaga ginsengisoli</name>
    <dbReference type="NCBI Taxonomy" id="363837"/>
    <lineage>
        <taxon>Bacteria</taxon>
        <taxon>Pseudomonadati</taxon>
        <taxon>Bacteroidota</taxon>
        <taxon>Chitinophagia</taxon>
        <taxon>Chitinophagales</taxon>
        <taxon>Chitinophagaceae</taxon>
        <taxon>Chitinophaga</taxon>
    </lineage>
</organism>
<evidence type="ECO:0000313" key="2">
    <source>
        <dbReference type="Proteomes" id="UP000240978"/>
    </source>
</evidence>
<dbReference type="OrthoDB" id="9873557at2"/>
<reference evidence="1 2" key="1">
    <citation type="submission" date="2018-03" db="EMBL/GenBank/DDBJ databases">
        <title>Genomic Encyclopedia of Archaeal and Bacterial Type Strains, Phase II (KMG-II): from individual species to whole genera.</title>
        <authorList>
            <person name="Goeker M."/>
        </authorList>
    </citation>
    <scope>NUCLEOTIDE SEQUENCE [LARGE SCALE GENOMIC DNA]</scope>
    <source>
        <strain evidence="1 2">DSM 18107</strain>
    </source>
</reference>
<gene>
    <name evidence="1" type="ORF">CLV42_104239</name>
</gene>
<protein>
    <submittedName>
        <fullName evidence="1">Uncharacterized protein</fullName>
    </submittedName>
</protein>
<dbReference type="RefSeq" id="WP_106602158.1">
    <property type="nucleotide sequence ID" value="NZ_PYGK01000004.1"/>
</dbReference>
<proteinExistence type="predicted"/>
<comment type="caution">
    <text evidence="1">The sequence shown here is derived from an EMBL/GenBank/DDBJ whole genome shotgun (WGS) entry which is preliminary data.</text>
</comment>
<sequence>MPPLIYIPVVRKSKVRKGDSTEVQTAGMPVFKTHFKVHAPFYKTEAAYRHSWWPYSDYSGKRDRYEKLPEK</sequence>
<keyword evidence="2" id="KW-1185">Reference proteome</keyword>
<name>A0A2P8GD91_9BACT</name>
<accession>A0A2P8GD91</accession>
<dbReference type="Proteomes" id="UP000240978">
    <property type="component" value="Unassembled WGS sequence"/>
</dbReference>
<evidence type="ECO:0000313" key="1">
    <source>
        <dbReference type="EMBL" id="PSL31938.1"/>
    </source>
</evidence>
<dbReference type="EMBL" id="PYGK01000004">
    <property type="protein sequence ID" value="PSL31938.1"/>
    <property type="molecule type" value="Genomic_DNA"/>
</dbReference>